<reference evidence="1" key="1">
    <citation type="journal article" date="2019" name="Sci. Rep.">
        <title>Draft genome of Tanacetum cinerariifolium, the natural source of mosquito coil.</title>
        <authorList>
            <person name="Yamashiro T."/>
            <person name="Shiraishi A."/>
            <person name="Satake H."/>
            <person name="Nakayama K."/>
        </authorList>
    </citation>
    <scope>NUCLEOTIDE SEQUENCE</scope>
</reference>
<organism evidence="1">
    <name type="scientific">Tanacetum cinerariifolium</name>
    <name type="common">Dalmatian daisy</name>
    <name type="synonym">Chrysanthemum cinerariifolium</name>
    <dbReference type="NCBI Taxonomy" id="118510"/>
    <lineage>
        <taxon>Eukaryota</taxon>
        <taxon>Viridiplantae</taxon>
        <taxon>Streptophyta</taxon>
        <taxon>Embryophyta</taxon>
        <taxon>Tracheophyta</taxon>
        <taxon>Spermatophyta</taxon>
        <taxon>Magnoliopsida</taxon>
        <taxon>eudicotyledons</taxon>
        <taxon>Gunneridae</taxon>
        <taxon>Pentapetalae</taxon>
        <taxon>asterids</taxon>
        <taxon>campanulids</taxon>
        <taxon>Asterales</taxon>
        <taxon>Asteraceae</taxon>
        <taxon>Asteroideae</taxon>
        <taxon>Anthemideae</taxon>
        <taxon>Anthemidinae</taxon>
        <taxon>Tanacetum</taxon>
    </lineage>
</organism>
<comment type="caution">
    <text evidence="1">The sequence shown here is derived from an EMBL/GenBank/DDBJ whole genome shotgun (WGS) entry which is preliminary data.</text>
</comment>
<evidence type="ECO:0000313" key="1">
    <source>
        <dbReference type="EMBL" id="GEU39286.1"/>
    </source>
</evidence>
<proteinExistence type="predicted"/>
<sequence length="69" mass="8211">MMTKRVLAKKKNHIFLNQVLDASLALEWNLIQKISRVSAHYGGGYPVINWRKTKGKYLDQARFIHFYRF</sequence>
<dbReference type="AlphaFoldDB" id="A0A6L2JQN1"/>
<protein>
    <submittedName>
        <fullName evidence="1">Uncharacterized protein</fullName>
    </submittedName>
</protein>
<gene>
    <name evidence="1" type="ORF">Tci_011264</name>
</gene>
<name>A0A6L2JQN1_TANCI</name>
<accession>A0A6L2JQN1</accession>
<dbReference type="EMBL" id="BKCJ010001154">
    <property type="protein sequence ID" value="GEU39286.1"/>
    <property type="molecule type" value="Genomic_DNA"/>
</dbReference>